<dbReference type="Pfam" id="PF00795">
    <property type="entry name" value="CN_hydrolase"/>
    <property type="match status" value="1"/>
</dbReference>
<dbReference type="PANTHER" id="PTHR43674:SF2">
    <property type="entry name" value="BETA-UREIDOPROPIONASE"/>
    <property type="match status" value="1"/>
</dbReference>
<evidence type="ECO:0000259" key="2">
    <source>
        <dbReference type="PROSITE" id="PS50263"/>
    </source>
</evidence>
<dbReference type="InterPro" id="IPR003010">
    <property type="entry name" value="C-N_Hydrolase"/>
</dbReference>
<dbReference type="EMBL" id="CP125670">
    <property type="protein sequence ID" value="WHP07917.1"/>
    <property type="molecule type" value="Genomic_DNA"/>
</dbReference>
<evidence type="ECO:0000256" key="1">
    <source>
        <dbReference type="ARBA" id="ARBA00022801"/>
    </source>
</evidence>
<dbReference type="CDD" id="cd07197">
    <property type="entry name" value="nitrilase"/>
    <property type="match status" value="1"/>
</dbReference>
<dbReference type="Proteomes" id="UP001229836">
    <property type="component" value="Plasmid unnamed1"/>
</dbReference>
<dbReference type="InterPro" id="IPR036526">
    <property type="entry name" value="C-N_Hydrolase_sf"/>
</dbReference>
<proteinExistence type="predicted"/>
<protein>
    <submittedName>
        <fullName evidence="3">Carbon-nitrogen hydrolase family protein</fullName>
    </submittedName>
</protein>
<dbReference type="PANTHER" id="PTHR43674">
    <property type="entry name" value="NITRILASE C965.09-RELATED"/>
    <property type="match status" value="1"/>
</dbReference>
<feature type="domain" description="CN hydrolase" evidence="2">
    <location>
        <begin position="10"/>
        <end position="274"/>
    </location>
</feature>
<evidence type="ECO:0000313" key="4">
    <source>
        <dbReference type="Proteomes" id="UP001229836"/>
    </source>
</evidence>
<evidence type="ECO:0000313" key="3">
    <source>
        <dbReference type="EMBL" id="WHP07917.1"/>
    </source>
</evidence>
<geneLocation type="plasmid" evidence="3 4">
    <name>unnamed1</name>
</geneLocation>
<dbReference type="RefSeq" id="WP_283269498.1">
    <property type="nucleotide sequence ID" value="NZ_CP125670.1"/>
</dbReference>
<dbReference type="PROSITE" id="PS50263">
    <property type="entry name" value="CN_HYDROLASE"/>
    <property type="match status" value="1"/>
</dbReference>
<dbReference type="Gene3D" id="3.60.110.10">
    <property type="entry name" value="Carbon-nitrogen hydrolase"/>
    <property type="match status" value="1"/>
</dbReference>
<keyword evidence="1 3" id="KW-0378">Hydrolase</keyword>
<dbReference type="GO" id="GO:0016787">
    <property type="term" value="F:hydrolase activity"/>
    <property type="evidence" value="ECO:0007669"/>
    <property type="project" value="UniProtKB-KW"/>
</dbReference>
<sequence>MNDFPPGVVVTAAAIQLDTEIGNIKKNLESCLFLAEAAVEAGATWIGLPEFFNSGISWDPSLVDAIEFENGQSAQFMQGFSKKHSVVIGGSFLCRVPEGGVRNRYLCFSNGRLIGKHDKDIPTMWESSFYESADKNDLGIIGDVGGVRIGSAVCWEFMRTNTSRRMKNQVDIVMGGSHWWSMPLNWPNWLVGKAEEINSNNLIKSVQETARLIGAPIIHASHCNRFSCKLPITSFMKYHGVLEGHTAILDADGEILAHRTKDEGEGFVIATISLGNVKSTRSIPERFWLRKRTVLGAASWYLYGAIGSFWYKKNVRNLL</sequence>
<accession>A0ABY8SAR6</accession>
<name>A0ABY8SAR6_9GAMM</name>
<keyword evidence="3" id="KW-0614">Plasmid</keyword>
<dbReference type="SUPFAM" id="SSF56317">
    <property type="entry name" value="Carbon-nitrogen hydrolase"/>
    <property type="match status" value="1"/>
</dbReference>
<keyword evidence="4" id="KW-1185">Reference proteome</keyword>
<dbReference type="InterPro" id="IPR050345">
    <property type="entry name" value="Aliph_Amidase/BUP"/>
</dbReference>
<gene>
    <name evidence="3" type="ORF">QLH32_19295</name>
</gene>
<organism evidence="3 4">
    <name type="scientific">Acinetobacter corruptisaponis</name>
    <dbReference type="NCBI Taxonomy" id="3045147"/>
    <lineage>
        <taxon>Bacteria</taxon>
        <taxon>Pseudomonadati</taxon>
        <taxon>Pseudomonadota</taxon>
        <taxon>Gammaproteobacteria</taxon>
        <taxon>Moraxellales</taxon>
        <taxon>Moraxellaceae</taxon>
        <taxon>Acinetobacter</taxon>
    </lineage>
</organism>
<reference evidence="3 4" key="1">
    <citation type="submission" date="2023-05" db="EMBL/GenBank/DDBJ databases">
        <title>The complete genome of Acinetobacter sp. nov KCTC 92772.</title>
        <authorList>
            <person name="Zhou G."/>
        </authorList>
    </citation>
    <scope>NUCLEOTIDE SEQUENCE [LARGE SCALE GENOMIC DNA]</scope>
    <source>
        <strain evidence="3 4">KCTC 92772</strain>
        <plasmid evidence="3 4">unnamed1</plasmid>
    </source>
</reference>